<keyword evidence="2" id="KW-0813">Transport</keyword>
<dbReference type="GO" id="GO:0015190">
    <property type="term" value="F:L-leucine transmembrane transporter activity"/>
    <property type="evidence" value="ECO:0007669"/>
    <property type="project" value="TreeGrafter"/>
</dbReference>
<keyword evidence="3" id="KW-1003">Cell membrane</keyword>
<evidence type="ECO:0000313" key="12">
    <source>
        <dbReference type="Proteomes" id="UP000478892"/>
    </source>
</evidence>
<dbReference type="PANTHER" id="PTHR11795:SF371">
    <property type="entry name" value="HIGH-AFFINITY BRANCHED-CHAIN AMINO ACID TRANSPORT SYSTEM PERMEASE PROTEIN LIVH"/>
    <property type="match status" value="1"/>
</dbReference>
<protein>
    <submittedName>
        <fullName evidence="11">Branched-chain amino acid ABC transporter permease</fullName>
    </submittedName>
</protein>
<dbReference type="RefSeq" id="WP_157024758.1">
    <property type="nucleotide sequence ID" value="NZ_WQLV01000025.1"/>
</dbReference>
<evidence type="ECO:0000256" key="7">
    <source>
        <dbReference type="ARBA" id="ARBA00022989"/>
    </source>
</evidence>
<keyword evidence="4" id="KW-0997">Cell inner membrane</keyword>
<evidence type="ECO:0000313" key="11">
    <source>
        <dbReference type="EMBL" id="MVO18562.1"/>
    </source>
</evidence>
<dbReference type="Pfam" id="PF02653">
    <property type="entry name" value="BPD_transp_2"/>
    <property type="match status" value="1"/>
</dbReference>
<feature type="transmembrane region" description="Helical" evidence="10">
    <location>
        <begin position="49"/>
        <end position="78"/>
    </location>
</feature>
<dbReference type="GO" id="GO:0015188">
    <property type="term" value="F:L-isoleucine transmembrane transporter activity"/>
    <property type="evidence" value="ECO:0007669"/>
    <property type="project" value="TreeGrafter"/>
</dbReference>
<keyword evidence="5 10" id="KW-0812">Transmembrane</keyword>
<feature type="transmembrane region" description="Helical" evidence="10">
    <location>
        <begin position="188"/>
        <end position="208"/>
    </location>
</feature>
<reference evidence="11 12" key="1">
    <citation type="submission" date="2019-12" db="EMBL/GenBank/DDBJ databases">
        <authorList>
            <person name="Zhang Y.-J."/>
        </authorList>
    </citation>
    <scope>NUCLEOTIDE SEQUENCE [LARGE SCALE GENOMIC DNA]</scope>
    <source>
        <strain evidence="11 12">CY05</strain>
    </source>
</reference>
<dbReference type="GO" id="GO:0042941">
    <property type="term" value="P:D-alanine transmembrane transport"/>
    <property type="evidence" value="ECO:0007669"/>
    <property type="project" value="TreeGrafter"/>
</dbReference>
<dbReference type="EMBL" id="WQLV01000025">
    <property type="protein sequence ID" value="MVO18562.1"/>
    <property type="molecule type" value="Genomic_DNA"/>
</dbReference>
<feature type="transmembrane region" description="Helical" evidence="10">
    <location>
        <begin position="90"/>
        <end position="113"/>
    </location>
</feature>
<evidence type="ECO:0000256" key="5">
    <source>
        <dbReference type="ARBA" id="ARBA00022692"/>
    </source>
</evidence>
<evidence type="ECO:0000256" key="9">
    <source>
        <dbReference type="ARBA" id="ARBA00037998"/>
    </source>
</evidence>
<feature type="transmembrane region" description="Helical" evidence="10">
    <location>
        <begin position="133"/>
        <end position="159"/>
    </location>
</feature>
<dbReference type="InterPro" id="IPR001851">
    <property type="entry name" value="ABC_transp_permease"/>
</dbReference>
<keyword evidence="6" id="KW-0029">Amino-acid transport</keyword>
<keyword evidence="7 10" id="KW-1133">Transmembrane helix</keyword>
<evidence type="ECO:0000256" key="10">
    <source>
        <dbReference type="SAM" id="Phobius"/>
    </source>
</evidence>
<keyword evidence="12" id="KW-1185">Reference proteome</keyword>
<dbReference type="InterPro" id="IPR052157">
    <property type="entry name" value="BCAA_transport_permease"/>
</dbReference>
<dbReference type="GO" id="GO:0005886">
    <property type="term" value="C:plasma membrane"/>
    <property type="evidence" value="ECO:0007669"/>
    <property type="project" value="UniProtKB-SubCell"/>
</dbReference>
<feature type="transmembrane region" description="Helical" evidence="10">
    <location>
        <begin position="12"/>
        <end position="37"/>
    </location>
</feature>
<evidence type="ECO:0000256" key="6">
    <source>
        <dbReference type="ARBA" id="ARBA00022970"/>
    </source>
</evidence>
<comment type="similarity">
    <text evidence="9">Belongs to the binding-protein-dependent transport system permease family. LivHM subfamily.</text>
</comment>
<comment type="caution">
    <text evidence="11">The sequence shown here is derived from an EMBL/GenBank/DDBJ whole genome shotgun (WGS) entry which is preliminary data.</text>
</comment>
<keyword evidence="8 10" id="KW-0472">Membrane</keyword>
<dbReference type="Proteomes" id="UP000478892">
    <property type="component" value="Unassembled WGS sequence"/>
</dbReference>
<gene>
    <name evidence="11" type="ORF">GO984_22385</name>
</gene>
<accession>A0A6L6WSP3</accession>
<evidence type="ECO:0000256" key="2">
    <source>
        <dbReference type="ARBA" id="ARBA00022448"/>
    </source>
</evidence>
<evidence type="ECO:0000256" key="4">
    <source>
        <dbReference type="ARBA" id="ARBA00022519"/>
    </source>
</evidence>
<evidence type="ECO:0000256" key="8">
    <source>
        <dbReference type="ARBA" id="ARBA00023136"/>
    </source>
</evidence>
<feature type="transmembrane region" description="Helical" evidence="10">
    <location>
        <begin position="228"/>
        <end position="257"/>
    </location>
</feature>
<sequence length="297" mass="31073">MELFLQQTANALALGGTYALLALGLAVVFSIMGLINFAHGELMTIAGYVLMYCGIASVPFVIAVPLAITASVLAAVAMERIAFRPVRSGSGATMLVTSFAVAMILQVLFQNLISARSQPVLLPALLSDSVRVFGLVIGVNKLAAIASTIVMLVFLDWFMKHQKTGVAMRAAAEDFAVARLMGIRANTVIAGAFALSGLLAGVAAVLWVSQRASVDPLMGFMPVLKAFIAAILGGLGSLRGAVAGGFLLGFIEIYLAAFLPPEMQEFRDPIGLGIVVLVLLIRPNGLIPSATLKAEKV</sequence>
<dbReference type="GO" id="GO:0015808">
    <property type="term" value="P:L-alanine transport"/>
    <property type="evidence" value="ECO:0007669"/>
    <property type="project" value="TreeGrafter"/>
</dbReference>
<dbReference type="GO" id="GO:0005304">
    <property type="term" value="F:L-valine transmembrane transporter activity"/>
    <property type="evidence" value="ECO:0007669"/>
    <property type="project" value="TreeGrafter"/>
</dbReference>
<dbReference type="CDD" id="cd06582">
    <property type="entry name" value="TM_PBP1_LivH_like"/>
    <property type="match status" value="1"/>
</dbReference>
<organism evidence="11 12">
    <name type="scientific">Parasedimentitalea huanghaiensis</name>
    <dbReference type="NCBI Taxonomy" id="2682100"/>
    <lineage>
        <taxon>Bacteria</taxon>
        <taxon>Pseudomonadati</taxon>
        <taxon>Pseudomonadota</taxon>
        <taxon>Alphaproteobacteria</taxon>
        <taxon>Rhodobacterales</taxon>
        <taxon>Paracoccaceae</taxon>
        <taxon>Parasedimentitalea</taxon>
    </lineage>
</organism>
<evidence type="ECO:0000256" key="1">
    <source>
        <dbReference type="ARBA" id="ARBA00004651"/>
    </source>
</evidence>
<dbReference type="AlphaFoldDB" id="A0A6L6WSP3"/>
<proteinExistence type="inferred from homology"/>
<feature type="transmembrane region" description="Helical" evidence="10">
    <location>
        <begin position="269"/>
        <end position="287"/>
    </location>
</feature>
<evidence type="ECO:0000256" key="3">
    <source>
        <dbReference type="ARBA" id="ARBA00022475"/>
    </source>
</evidence>
<comment type="subcellular location">
    <subcellularLocation>
        <location evidence="1">Cell membrane</location>
        <topology evidence="1">Multi-pass membrane protein</topology>
    </subcellularLocation>
</comment>
<name>A0A6L6WSP3_9RHOB</name>
<dbReference type="GO" id="GO:0015192">
    <property type="term" value="F:L-phenylalanine transmembrane transporter activity"/>
    <property type="evidence" value="ECO:0007669"/>
    <property type="project" value="TreeGrafter"/>
</dbReference>
<dbReference type="PANTHER" id="PTHR11795">
    <property type="entry name" value="BRANCHED-CHAIN AMINO ACID TRANSPORT SYSTEM PERMEASE PROTEIN LIVH"/>
    <property type="match status" value="1"/>
</dbReference>
<dbReference type="GO" id="GO:1903806">
    <property type="term" value="P:L-isoleucine import across plasma membrane"/>
    <property type="evidence" value="ECO:0007669"/>
    <property type="project" value="TreeGrafter"/>
</dbReference>